<reference evidence="8 9" key="1">
    <citation type="submission" date="2017-09" db="EMBL/GenBank/DDBJ databases">
        <authorList>
            <consortium name="International Durum Wheat Genome Sequencing Consortium (IDWGSC)"/>
            <person name="Milanesi L."/>
        </authorList>
    </citation>
    <scope>NUCLEOTIDE SEQUENCE [LARGE SCALE GENOMIC DNA]</scope>
    <source>
        <strain evidence="9">cv. Svevo</strain>
    </source>
</reference>
<dbReference type="InterPro" id="IPR041118">
    <property type="entry name" value="Rx_N"/>
</dbReference>
<dbReference type="GO" id="GO:0006952">
    <property type="term" value="P:defense response"/>
    <property type="evidence" value="ECO:0007669"/>
    <property type="project" value="UniProtKB-KW"/>
</dbReference>
<evidence type="ECO:0000259" key="6">
    <source>
        <dbReference type="Pfam" id="PF00931"/>
    </source>
</evidence>
<dbReference type="Pfam" id="PF00931">
    <property type="entry name" value="NB-ARC"/>
    <property type="match status" value="1"/>
</dbReference>
<protein>
    <submittedName>
        <fullName evidence="8">Uncharacterized protein</fullName>
    </submittedName>
</protein>
<evidence type="ECO:0000313" key="8">
    <source>
        <dbReference type="EMBL" id="VAI52575.1"/>
    </source>
</evidence>
<dbReference type="InterPro" id="IPR027417">
    <property type="entry name" value="P-loop_NTPase"/>
</dbReference>
<keyword evidence="4" id="KW-0547">Nucleotide-binding</keyword>
<evidence type="ECO:0000256" key="5">
    <source>
        <dbReference type="ARBA" id="ARBA00022821"/>
    </source>
</evidence>
<gene>
    <name evidence="8" type="ORF">TRITD_6Bv1G002960</name>
</gene>
<feature type="domain" description="Disease resistance N-terminal" evidence="7">
    <location>
        <begin position="2"/>
        <end position="72"/>
    </location>
</feature>
<proteinExistence type="inferred from homology"/>
<keyword evidence="9" id="KW-1185">Reference proteome</keyword>
<evidence type="ECO:0000256" key="1">
    <source>
        <dbReference type="ARBA" id="ARBA00008894"/>
    </source>
</evidence>
<keyword evidence="2" id="KW-0433">Leucine-rich repeat</keyword>
<organism evidence="8 9">
    <name type="scientific">Triticum turgidum subsp. durum</name>
    <name type="common">Durum wheat</name>
    <name type="synonym">Triticum durum</name>
    <dbReference type="NCBI Taxonomy" id="4567"/>
    <lineage>
        <taxon>Eukaryota</taxon>
        <taxon>Viridiplantae</taxon>
        <taxon>Streptophyta</taxon>
        <taxon>Embryophyta</taxon>
        <taxon>Tracheophyta</taxon>
        <taxon>Spermatophyta</taxon>
        <taxon>Magnoliopsida</taxon>
        <taxon>Liliopsida</taxon>
        <taxon>Poales</taxon>
        <taxon>Poaceae</taxon>
        <taxon>BOP clade</taxon>
        <taxon>Pooideae</taxon>
        <taxon>Triticodae</taxon>
        <taxon>Triticeae</taxon>
        <taxon>Triticinae</taxon>
        <taxon>Triticum</taxon>
    </lineage>
</organism>
<keyword evidence="3" id="KW-0677">Repeat</keyword>
<evidence type="ECO:0000256" key="2">
    <source>
        <dbReference type="ARBA" id="ARBA00022614"/>
    </source>
</evidence>
<dbReference type="SUPFAM" id="SSF52540">
    <property type="entry name" value="P-loop containing nucleoside triphosphate hydrolases"/>
    <property type="match status" value="1"/>
</dbReference>
<keyword evidence="5" id="KW-0611">Plant defense</keyword>
<dbReference type="EMBL" id="LT934122">
    <property type="protein sequence ID" value="VAI52575.1"/>
    <property type="molecule type" value="Genomic_DNA"/>
</dbReference>
<dbReference type="Proteomes" id="UP000324705">
    <property type="component" value="Chromosome 6B"/>
</dbReference>
<name>A0A9R0YDF3_TRITD</name>
<dbReference type="Gene3D" id="3.40.50.300">
    <property type="entry name" value="P-loop containing nucleotide triphosphate hydrolases"/>
    <property type="match status" value="1"/>
</dbReference>
<dbReference type="Gramene" id="TRITD6Bv1G002960.1">
    <property type="protein sequence ID" value="TRITD6Bv1G002960.1"/>
    <property type="gene ID" value="TRITD6Bv1G002960"/>
</dbReference>
<evidence type="ECO:0000256" key="3">
    <source>
        <dbReference type="ARBA" id="ARBA00022737"/>
    </source>
</evidence>
<sequence length="272" mass="30883">MEEYNLQKRLKKGIKDLKDELLVIQAALLKVSDVPLDQLDPLVKIWANDVRDLSCAVVDSLDSFMVRVEGVEPTKPHAFYGFIKKTCKKGTKLKIRRKRANNIKDVKIQVRKVKERYDRYKDVIGNNTNPRTEVDPRLLAMYTKVSDLGGIEKLMDELTERLCKGDDPSGEKLKVVSIVGFGGLGKTTPAQVVYDKLKNSFDCGVFVSVGQSPDIKKVLRDILLELHRKLYKASATMDEWQLINQLQTFLVGKRYAFLPYASAMHALCCDNM</sequence>
<dbReference type="GO" id="GO:0043531">
    <property type="term" value="F:ADP binding"/>
    <property type="evidence" value="ECO:0007669"/>
    <property type="project" value="InterPro"/>
</dbReference>
<evidence type="ECO:0000256" key="4">
    <source>
        <dbReference type="ARBA" id="ARBA00022741"/>
    </source>
</evidence>
<dbReference type="PANTHER" id="PTHR19338">
    <property type="entry name" value="TRANSLOCASE OF INNER MITOCHONDRIAL MEMBRANE 13 HOMOLOG"/>
    <property type="match status" value="1"/>
</dbReference>
<feature type="domain" description="NB-ARC" evidence="6">
    <location>
        <begin position="152"/>
        <end position="257"/>
    </location>
</feature>
<dbReference type="AlphaFoldDB" id="A0A9R0YDF3"/>
<dbReference type="InterPro" id="IPR002182">
    <property type="entry name" value="NB-ARC"/>
</dbReference>
<evidence type="ECO:0000259" key="7">
    <source>
        <dbReference type="Pfam" id="PF18052"/>
    </source>
</evidence>
<accession>A0A9R0YDF3</accession>
<evidence type="ECO:0000313" key="9">
    <source>
        <dbReference type="Proteomes" id="UP000324705"/>
    </source>
</evidence>
<comment type="similarity">
    <text evidence="1">Belongs to the disease resistance NB-LRR family.</text>
</comment>
<dbReference type="Gene3D" id="1.20.5.4130">
    <property type="match status" value="1"/>
</dbReference>
<dbReference type="Pfam" id="PF18052">
    <property type="entry name" value="Rx_N"/>
    <property type="match status" value="1"/>
</dbReference>
<dbReference type="PANTHER" id="PTHR19338:SF69">
    <property type="entry name" value="OS07G0294100 PROTEIN"/>
    <property type="match status" value="1"/>
</dbReference>